<comment type="caution">
    <text evidence="4">The sequence shown here is derived from an EMBL/GenBank/DDBJ whole genome shotgun (WGS) entry which is preliminary data.</text>
</comment>
<organism evidence="4 5">
    <name type="scientific">Hibiscus sabdariffa</name>
    <name type="common">roselle</name>
    <dbReference type="NCBI Taxonomy" id="183260"/>
    <lineage>
        <taxon>Eukaryota</taxon>
        <taxon>Viridiplantae</taxon>
        <taxon>Streptophyta</taxon>
        <taxon>Embryophyta</taxon>
        <taxon>Tracheophyta</taxon>
        <taxon>Spermatophyta</taxon>
        <taxon>Magnoliopsida</taxon>
        <taxon>eudicotyledons</taxon>
        <taxon>Gunneridae</taxon>
        <taxon>Pentapetalae</taxon>
        <taxon>rosids</taxon>
        <taxon>malvids</taxon>
        <taxon>Malvales</taxon>
        <taxon>Malvaceae</taxon>
        <taxon>Malvoideae</taxon>
        <taxon>Hibiscus</taxon>
    </lineage>
</organism>
<evidence type="ECO:0000256" key="2">
    <source>
        <dbReference type="SAM" id="MobiDB-lite"/>
    </source>
</evidence>
<comment type="similarity">
    <text evidence="1">Belongs to the sulfotransferase 1 family.</text>
</comment>
<keyword evidence="5" id="KW-1185">Reference proteome</keyword>
<dbReference type="EMBL" id="JBBPBN010000024">
    <property type="protein sequence ID" value="KAK9009577.1"/>
    <property type="molecule type" value="Genomic_DNA"/>
</dbReference>
<proteinExistence type="inferred from homology"/>
<dbReference type="SUPFAM" id="SSF52540">
    <property type="entry name" value="P-loop containing nucleoside triphosphate hydrolases"/>
    <property type="match status" value="1"/>
</dbReference>
<name>A0ABR2RA56_9ROSI</name>
<dbReference type="Gene3D" id="3.40.50.300">
    <property type="entry name" value="P-loop containing nucleotide triphosphate hydrolases"/>
    <property type="match status" value="1"/>
</dbReference>
<keyword evidence="1" id="KW-0808">Transferase</keyword>
<feature type="region of interest" description="Disordered" evidence="2">
    <location>
        <begin position="1"/>
        <end position="22"/>
    </location>
</feature>
<dbReference type="InterPro" id="IPR000863">
    <property type="entry name" value="Sulfotransferase_dom"/>
</dbReference>
<evidence type="ECO:0000313" key="4">
    <source>
        <dbReference type="EMBL" id="KAK9009577.1"/>
    </source>
</evidence>
<sequence length="116" mass="13851">MSSRDVNKRDTRNRERPVSNSDFFRKGEVGDWVNHLSPQMAEKLDQITEQKFQEILLVKDHERDLRNMGMGFWMGLEIGKWREFCMKTRMRKRVTASSLQGGGRRRQRPRLRGLKE</sequence>
<accession>A0ABR2RA56</accession>
<protein>
    <recommendedName>
        <fullName evidence="1">Sulfotransferase</fullName>
        <ecNumber evidence="1">2.8.2.-</ecNumber>
    </recommendedName>
</protein>
<feature type="region of interest" description="Disordered" evidence="2">
    <location>
        <begin position="92"/>
        <end position="116"/>
    </location>
</feature>
<feature type="compositionally biased region" description="Basic residues" evidence="2">
    <location>
        <begin position="103"/>
        <end position="116"/>
    </location>
</feature>
<dbReference type="Pfam" id="PF00685">
    <property type="entry name" value="Sulfotransfer_1"/>
    <property type="match status" value="1"/>
</dbReference>
<evidence type="ECO:0000313" key="5">
    <source>
        <dbReference type="Proteomes" id="UP001396334"/>
    </source>
</evidence>
<dbReference type="Proteomes" id="UP001396334">
    <property type="component" value="Unassembled WGS sequence"/>
</dbReference>
<evidence type="ECO:0000259" key="3">
    <source>
        <dbReference type="Pfam" id="PF00685"/>
    </source>
</evidence>
<reference evidence="4 5" key="1">
    <citation type="journal article" date="2024" name="G3 (Bethesda)">
        <title>Genome assembly of Hibiscus sabdariffa L. provides insights into metabolisms of medicinal natural products.</title>
        <authorList>
            <person name="Kim T."/>
        </authorList>
    </citation>
    <scope>NUCLEOTIDE SEQUENCE [LARGE SCALE GENOMIC DNA]</scope>
    <source>
        <strain evidence="4">TK-2024</strain>
        <tissue evidence="4">Old leaves</tissue>
    </source>
</reference>
<feature type="domain" description="Sulfotransferase" evidence="3">
    <location>
        <begin position="2"/>
        <end position="54"/>
    </location>
</feature>
<dbReference type="EC" id="2.8.2.-" evidence="1"/>
<gene>
    <name evidence="4" type="ORF">V6N11_036108</name>
</gene>
<dbReference type="InterPro" id="IPR027417">
    <property type="entry name" value="P-loop_NTPase"/>
</dbReference>
<evidence type="ECO:0000256" key="1">
    <source>
        <dbReference type="RuleBase" id="RU361155"/>
    </source>
</evidence>